<feature type="compositionally biased region" description="Low complexity" evidence="6">
    <location>
        <begin position="547"/>
        <end position="559"/>
    </location>
</feature>
<feature type="compositionally biased region" description="Low complexity" evidence="6">
    <location>
        <begin position="472"/>
        <end position="495"/>
    </location>
</feature>
<keyword evidence="4" id="KW-0206">Cytoskeleton</keyword>
<dbReference type="SUPFAM" id="SSF52540">
    <property type="entry name" value="P-loop containing nucleoside triphosphate hydrolases"/>
    <property type="match status" value="1"/>
</dbReference>
<keyword evidence="9" id="KW-1185">Reference proteome</keyword>
<feature type="binding site" evidence="5">
    <location>
        <begin position="91"/>
        <end position="98"/>
    </location>
    <ligand>
        <name>ATP</name>
        <dbReference type="ChEBI" id="CHEBI:30616"/>
    </ligand>
</feature>
<keyword evidence="2 5" id="KW-0547">Nucleotide-binding</keyword>
<dbReference type="GO" id="GO:0007018">
    <property type="term" value="P:microtubule-based movement"/>
    <property type="evidence" value="ECO:0007669"/>
    <property type="project" value="InterPro"/>
</dbReference>
<dbReference type="GO" id="GO:0003777">
    <property type="term" value="F:microtubule motor activity"/>
    <property type="evidence" value="ECO:0007669"/>
    <property type="project" value="InterPro"/>
</dbReference>
<dbReference type="Pfam" id="PF00225">
    <property type="entry name" value="Kinesin"/>
    <property type="match status" value="1"/>
</dbReference>
<comment type="caution">
    <text evidence="8">The sequence shown here is derived from an EMBL/GenBank/DDBJ whole genome shotgun (WGS) entry which is preliminary data.</text>
</comment>
<keyword evidence="4" id="KW-0963">Cytoplasm</keyword>
<feature type="region of interest" description="Disordered" evidence="6">
    <location>
        <begin position="422"/>
        <end position="503"/>
    </location>
</feature>
<evidence type="ECO:0000259" key="7">
    <source>
        <dbReference type="PROSITE" id="PS50067"/>
    </source>
</evidence>
<dbReference type="PROSITE" id="PS50067">
    <property type="entry name" value="KINESIN_MOTOR_2"/>
    <property type="match status" value="1"/>
</dbReference>
<comment type="similarity">
    <text evidence="5">Belongs to the TRAFAC class myosin-kinesin ATPase superfamily. Kinesin family.</text>
</comment>
<dbReference type="AlphaFoldDB" id="A0AAV8V9T7"/>
<evidence type="ECO:0000313" key="8">
    <source>
        <dbReference type="EMBL" id="KAJ8910879.1"/>
    </source>
</evidence>
<evidence type="ECO:0000313" key="9">
    <source>
        <dbReference type="Proteomes" id="UP001159042"/>
    </source>
</evidence>
<dbReference type="GO" id="GO:0008017">
    <property type="term" value="F:microtubule binding"/>
    <property type="evidence" value="ECO:0007669"/>
    <property type="project" value="InterPro"/>
</dbReference>
<evidence type="ECO:0000256" key="2">
    <source>
        <dbReference type="ARBA" id="ARBA00022741"/>
    </source>
</evidence>
<organism evidence="8 9">
    <name type="scientific">Exocentrus adspersus</name>
    <dbReference type="NCBI Taxonomy" id="1586481"/>
    <lineage>
        <taxon>Eukaryota</taxon>
        <taxon>Metazoa</taxon>
        <taxon>Ecdysozoa</taxon>
        <taxon>Arthropoda</taxon>
        <taxon>Hexapoda</taxon>
        <taxon>Insecta</taxon>
        <taxon>Pterygota</taxon>
        <taxon>Neoptera</taxon>
        <taxon>Endopterygota</taxon>
        <taxon>Coleoptera</taxon>
        <taxon>Polyphaga</taxon>
        <taxon>Cucujiformia</taxon>
        <taxon>Chrysomeloidea</taxon>
        <taxon>Cerambycidae</taxon>
        <taxon>Lamiinae</taxon>
        <taxon>Acanthocinini</taxon>
        <taxon>Exocentrus</taxon>
    </lineage>
</organism>
<dbReference type="PANTHER" id="PTHR24115:SF191">
    <property type="entry name" value="KINESIN-LIKE PROTEIN KIF9"/>
    <property type="match status" value="1"/>
</dbReference>
<dbReference type="InterPro" id="IPR027417">
    <property type="entry name" value="P-loop_NTPase"/>
</dbReference>
<name>A0AAV8V9T7_9CUCU</name>
<dbReference type="EMBL" id="JANEYG010000237">
    <property type="protein sequence ID" value="KAJ8910879.1"/>
    <property type="molecule type" value="Genomic_DNA"/>
</dbReference>
<protein>
    <recommendedName>
        <fullName evidence="7">Kinesin motor domain-containing protein</fullName>
    </recommendedName>
</protein>
<keyword evidence="3 5" id="KW-0067">ATP-binding</keyword>
<dbReference type="InterPro" id="IPR036961">
    <property type="entry name" value="Kinesin_motor_dom_sf"/>
</dbReference>
<dbReference type="SMART" id="SM00129">
    <property type="entry name" value="KISc"/>
    <property type="match status" value="1"/>
</dbReference>
<dbReference type="Gene3D" id="3.40.850.10">
    <property type="entry name" value="Kinesin motor domain"/>
    <property type="match status" value="1"/>
</dbReference>
<dbReference type="InterPro" id="IPR027640">
    <property type="entry name" value="Kinesin-like_fam"/>
</dbReference>
<evidence type="ECO:0000256" key="6">
    <source>
        <dbReference type="SAM" id="MobiDB-lite"/>
    </source>
</evidence>
<feature type="compositionally biased region" description="Basic and acidic residues" evidence="6">
    <location>
        <begin position="422"/>
        <end position="434"/>
    </location>
</feature>
<dbReference type="GO" id="GO:0005874">
    <property type="term" value="C:microtubule"/>
    <property type="evidence" value="ECO:0007669"/>
    <property type="project" value="TreeGrafter"/>
</dbReference>
<reference evidence="8 9" key="1">
    <citation type="journal article" date="2023" name="Insect Mol. Biol.">
        <title>Genome sequencing provides insights into the evolution of gene families encoding plant cell wall-degrading enzymes in longhorned beetles.</title>
        <authorList>
            <person name="Shin N.R."/>
            <person name="Okamura Y."/>
            <person name="Kirsch R."/>
            <person name="Pauchet Y."/>
        </authorList>
    </citation>
    <scope>NUCLEOTIDE SEQUENCE [LARGE SCALE GENOMIC DNA]</scope>
    <source>
        <strain evidence="8">EAD_L_NR</strain>
    </source>
</reference>
<sequence>MSSTGSSYAEIFYRVFPTKNIQWDLMKISNSTVYVKKLQDLSKAQHQSKFYQFPSHGVFFNDSQEYVYSTVIEGLLDRICQGYNGVIIAYGQTGTGKSFTVGGLTHTEKEFGIAPRVVFDLFKLKNELPENKKMCIQMSYAEFAAPFAFDLFKDFPNSVDLWHVKNITKIKVKSEYEALKLLYEGEGRKSFSSNGAYMSHIGTSVLTFYITTVNQDFTNPEKISSKLHIIDMAGIDSVGSVSSNFKKPFDVGKANITKSYLENFVLYLLENNSGQTRLQERTNPLIYFLGDDLCSSLLRFIGHIRIQKEDMKITLSVLRFGHIVKNVKIKVKEVEPDINEELKLQHLQHKLEQLQREKIYQSVLMNQNLTTNLSQQRIDHMYVMINEYLKNNISELGVLNVSEASEAFKVLKSICNQLEEEKRLQPDPMSESKSHNKRVSKIGSARMSIKSVKSAKRLKKFKEEFDGPDTKQQQQPQQPQQQQPQQQHHQQHQQQTSEMHSQSPNKAVIITNAHRLSSSNKLGTTPSGTQLHGKSNKVRPPSVTKHSSFSNVKKSNSSSIKERRTSKNHLQDLAMLPDILPGHRPAWIAFTADSKSSFKTFSDLYKTNEMELKNAYGSYSKGLDRFEECKDLVQKRKNELIEAKMFQQYASIEDYHSNEVIANTIRICEDNLTSAQAKLLLQQEAVLKLQSDIKICLNNRVEIKQHLRADFQHYCKENYGIVIADVHEEQDSILVRKDEETELSFPDYKDKEEEYSGTELIIDDTVKIDKLKCIMKKVLNKNVGLRRIKNRKWENPSLKR</sequence>
<feature type="region of interest" description="Disordered" evidence="6">
    <location>
        <begin position="515"/>
        <end position="569"/>
    </location>
</feature>
<dbReference type="Proteomes" id="UP001159042">
    <property type="component" value="Unassembled WGS sequence"/>
</dbReference>
<evidence type="ECO:0000256" key="1">
    <source>
        <dbReference type="ARBA" id="ARBA00004245"/>
    </source>
</evidence>
<proteinExistence type="inferred from homology"/>
<dbReference type="InterPro" id="IPR001752">
    <property type="entry name" value="Kinesin_motor_dom"/>
</dbReference>
<dbReference type="GO" id="GO:0005524">
    <property type="term" value="F:ATP binding"/>
    <property type="evidence" value="ECO:0007669"/>
    <property type="project" value="UniProtKB-UniRule"/>
</dbReference>
<dbReference type="GO" id="GO:0005871">
    <property type="term" value="C:kinesin complex"/>
    <property type="evidence" value="ECO:0007669"/>
    <property type="project" value="TreeGrafter"/>
</dbReference>
<gene>
    <name evidence="8" type="ORF">NQ315_000510</name>
</gene>
<evidence type="ECO:0000256" key="4">
    <source>
        <dbReference type="ARBA" id="ARBA00023212"/>
    </source>
</evidence>
<evidence type="ECO:0000256" key="3">
    <source>
        <dbReference type="ARBA" id="ARBA00022840"/>
    </source>
</evidence>
<evidence type="ECO:0000256" key="5">
    <source>
        <dbReference type="PROSITE-ProRule" id="PRU00283"/>
    </source>
</evidence>
<feature type="domain" description="Kinesin motor" evidence="7">
    <location>
        <begin position="8"/>
        <end position="327"/>
    </location>
</feature>
<feature type="compositionally biased region" description="Polar residues" evidence="6">
    <location>
        <begin position="515"/>
        <end position="533"/>
    </location>
</feature>
<dbReference type="PANTHER" id="PTHR24115">
    <property type="entry name" value="KINESIN-RELATED"/>
    <property type="match status" value="1"/>
</dbReference>
<keyword evidence="5" id="KW-0505">Motor protein</keyword>
<accession>A0AAV8V9T7</accession>
<dbReference type="GO" id="GO:0016887">
    <property type="term" value="F:ATP hydrolysis activity"/>
    <property type="evidence" value="ECO:0007669"/>
    <property type="project" value="TreeGrafter"/>
</dbReference>
<dbReference type="PRINTS" id="PR00380">
    <property type="entry name" value="KINESINHEAVY"/>
</dbReference>
<comment type="subcellular location">
    <subcellularLocation>
        <location evidence="1">Cytoplasm</location>
        <location evidence="1">Cytoskeleton</location>
    </subcellularLocation>
</comment>